<gene>
    <name evidence="2" type="ORF">GGR03_002598</name>
</gene>
<dbReference type="PANTHER" id="PTHR43818:SF7">
    <property type="entry name" value="DEHYDROGENASE"/>
    <property type="match status" value="1"/>
</dbReference>
<evidence type="ECO:0000313" key="3">
    <source>
        <dbReference type="Proteomes" id="UP000588647"/>
    </source>
</evidence>
<dbReference type="InterPro" id="IPR050463">
    <property type="entry name" value="Gfo/Idh/MocA_oxidrdct_glycsds"/>
</dbReference>
<dbReference type="AlphaFoldDB" id="A0A7W6HEA7"/>
<proteinExistence type="predicted"/>
<dbReference type="GO" id="GO:0000166">
    <property type="term" value="F:nucleotide binding"/>
    <property type="evidence" value="ECO:0007669"/>
    <property type="project" value="InterPro"/>
</dbReference>
<keyword evidence="3" id="KW-1185">Reference proteome</keyword>
<dbReference type="Proteomes" id="UP000588647">
    <property type="component" value="Unassembled WGS sequence"/>
</dbReference>
<sequence>MTAPTALAIVGVGKIARDQHLPSIARNPAFDLVAAASRNARLDGVENFTTAAEMFEAMPGIEAVALCMPPQARHAIAADALGRGKHVLLEKPPGATLSEINHLAHLAEACGVSLFATWHSRFAPGVEPARDWLAGKSIRSVRVDWMEDVRHWHPGQDWIWEPGGLGVFDPGINALSIVTRILPEPVWLTSAELSFPENRAAPIAARLRFEGGSDLTAEAIFDWRQTGPQTWDIAVETDEGKLVLSAGGATLAIDGAVVSEAPEAEYDGIYARFAELIAKRQSDVDISPLRHVADAFMLGRRQIVEPFHDHAGDGH</sequence>
<organism evidence="2 3">
    <name type="scientific">Aurantimonas endophytica</name>
    <dbReference type="NCBI Taxonomy" id="1522175"/>
    <lineage>
        <taxon>Bacteria</taxon>
        <taxon>Pseudomonadati</taxon>
        <taxon>Pseudomonadota</taxon>
        <taxon>Alphaproteobacteria</taxon>
        <taxon>Hyphomicrobiales</taxon>
        <taxon>Aurantimonadaceae</taxon>
        <taxon>Aurantimonas</taxon>
    </lineage>
</organism>
<evidence type="ECO:0000313" key="2">
    <source>
        <dbReference type="EMBL" id="MBB4003517.1"/>
    </source>
</evidence>
<dbReference type="RefSeq" id="WP_183208597.1">
    <property type="nucleotide sequence ID" value="NZ_JAAAMM010000003.1"/>
</dbReference>
<feature type="domain" description="Gfo/Idh/MocA-like oxidoreductase N-terminal" evidence="1">
    <location>
        <begin position="7"/>
        <end position="114"/>
    </location>
</feature>
<reference evidence="2 3" key="1">
    <citation type="submission" date="2020-08" db="EMBL/GenBank/DDBJ databases">
        <title>Genomic Encyclopedia of Type Strains, Phase IV (KMG-IV): sequencing the most valuable type-strain genomes for metagenomic binning, comparative biology and taxonomic classification.</title>
        <authorList>
            <person name="Goeker M."/>
        </authorList>
    </citation>
    <scope>NUCLEOTIDE SEQUENCE [LARGE SCALE GENOMIC DNA]</scope>
    <source>
        <strain evidence="2 3">DSM 103570</strain>
    </source>
</reference>
<dbReference type="PANTHER" id="PTHR43818">
    <property type="entry name" value="BCDNA.GH03377"/>
    <property type="match status" value="1"/>
</dbReference>
<dbReference type="Gene3D" id="3.30.360.10">
    <property type="entry name" value="Dihydrodipicolinate Reductase, domain 2"/>
    <property type="match status" value="1"/>
</dbReference>
<dbReference type="InterPro" id="IPR000683">
    <property type="entry name" value="Gfo/Idh/MocA-like_OxRdtase_N"/>
</dbReference>
<dbReference type="Gene3D" id="3.40.50.720">
    <property type="entry name" value="NAD(P)-binding Rossmann-like Domain"/>
    <property type="match status" value="1"/>
</dbReference>
<dbReference type="Pfam" id="PF01408">
    <property type="entry name" value="GFO_IDH_MocA"/>
    <property type="match status" value="1"/>
</dbReference>
<name>A0A7W6HEA7_9HYPH</name>
<protein>
    <submittedName>
        <fullName evidence="2">D-galactose 1-dehydrogenase</fullName>
        <ecNumber evidence="2">1.1.1.48</ecNumber>
    </submittedName>
</protein>
<dbReference type="InterPro" id="IPR036291">
    <property type="entry name" value="NAD(P)-bd_dom_sf"/>
</dbReference>
<dbReference type="EMBL" id="JACIEM010000003">
    <property type="protein sequence ID" value="MBB4003517.1"/>
    <property type="molecule type" value="Genomic_DNA"/>
</dbReference>
<accession>A0A7W6HEA7</accession>
<dbReference type="GO" id="GO:0019151">
    <property type="term" value="F:galactose 1-dehydrogenase activity"/>
    <property type="evidence" value="ECO:0007669"/>
    <property type="project" value="UniProtKB-EC"/>
</dbReference>
<keyword evidence="2" id="KW-0560">Oxidoreductase</keyword>
<dbReference type="SUPFAM" id="SSF51735">
    <property type="entry name" value="NAD(P)-binding Rossmann-fold domains"/>
    <property type="match status" value="1"/>
</dbReference>
<evidence type="ECO:0000259" key="1">
    <source>
        <dbReference type="Pfam" id="PF01408"/>
    </source>
</evidence>
<comment type="caution">
    <text evidence="2">The sequence shown here is derived from an EMBL/GenBank/DDBJ whole genome shotgun (WGS) entry which is preliminary data.</text>
</comment>
<dbReference type="EC" id="1.1.1.48" evidence="2"/>